<evidence type="ECO:0000313" key="9">
    <source>
        <dbReference type="EMBL" id="AZB72916.2"/>
    </source>
</evidence>
<evidence type="ECO:0000256" key="4">
    <source>
        <dbReference type="ARBA" id="ARBA00022982"/>
    </source>
</evidence>
<sequence length="124" mass="13353">MEQSLSKVIEPRAAQVLGWIAAGVVVIAIGLLLTFFRPTDPYVSTVLTLTGDTERGQAIFQINCAGCHGLEGRGLVGPDLANVSNRKSRKDLILQVTTGETPPMPKFQPSPETMADLLSYLETL</sequence>
<dbReference type="Pfam" id="PF13442">
    <property type="entry name" value="Cytochrome_CBB3"/>
    <property type="match status" value="1"/>
</dbReference>
<keyword evidence="7" id="KW-1133">Transmembrane helix</keyword>
<dbReference type="GO" id="GO:0020037">
    <property type="term" value="F:heme binding"/>
    <property type="evidence" value="ECO:0007669"/>
    <property type="project" value="InterPro"/>
</dbReference>
<dbReference type="Proteomes" id="UP000267249">
    <property type="component" value="Chromosome"/>
</dbReference>
<evidence type="ECO:0000313" key="10">
    <source>
        <dbReference type="Proteomes" id="UP000267249"/>
    </source>
</evidence>
<dbReference type="SUPFAM" id="SSF46626">
    <property type="entry name" value="Cytochrome c"/>
    <property type="match status" value="1"/>
</dbReference>
<evidence type="ECO:0000256" key="6">
    <source>
        <dbReference type="PROSITE-ProRule" id="PRU00433"/>
    </source>
</evidence>
<keyword evidence="5 6" id="KW-0408">Iron</keyword>
<name>A0AAN1UUT1_SYNEL</name>
<dbReference type="PROSITE" id="PS51007">
    <property type="entry name" value="CYTC"/>
    <property type="match status" value="1"/>
</dbReference>
<evidence type="ECO:0000256" key="1">
    <source>
        <dbReference type="ARBA" id="ARBA00022448"/>
    </source>
</evidence>
<dbReference type="GO" id="GO:0009055">
    <property type="term" value="F:electron transfer activity"/>
    <property type="evidence" value="ECO:0007669"/>
    <property type="project" value="InterPro"/>
</dbReference>
<proteinExistence type="predicted"/>
<evidence type="ECO:0000256" key="7">
    <source>
        <dbReference type="SAM" id="Phobius"/>
    </source>
</evidence>
<gene>
    <name evidence="9" type="ORF">DOP62_09460</name>
</gene>
<reference evidence="9 10" key="1">
    <citation type="journal article" date="2018" name="Sci. Rep.">
        <title>Genome Features and Biochemical Characteristics of a Robust, Fast Growing and Naturally Transformable Cyanobacterium Synechococcus elongatus PCC 11801 Isolated from India.</title>
        <authorList>
            <person name="Jaiswal D."/>
            <person name="Sengupta A."/>
            <person name="Sohoni S."/>
            <person name="Sengupta S."/>
            <person name="Phadnavis A.G."/>
            <person name="Pakrasi H.B."/>
            <person name="Wangikar P.P."/>
        </authorList>
    </citation>
    <scope>NUCLEOTIDE SEQUENCE [LARGE SCALE GENOMIC DNA]</scope>
    <source>
        <strain evidence="9 10">PCC 11801</strain>
    </source>
</reference>
<dbReference type="InterPro" id="IPR009056">
    <property type="entry name" value="Cyt_c-like_dom"/>
</dbReference>
<evidence type="ECO:0000256" key="3">
    <source>
        <dbReference type="ARBA" id="ARBA00022723"/>
    </source>
</evidence>
<accession>A0AAN1UUT1</accession>
<keyword evidence="4" id="KW-0249">Electron transport</keyword>
<dbReference type="PANTHER" id="PTHR37823:SF1">
    <property type="entry name" value="CYTOCHROME C-553-LIKE"/>
    <property type="match status" value="1"/>
</dbReference>
<feature type="transmembrane region" description="Helical" evidence="7">
    <location>
        <begin position="16"/>
        <end position="36"/>
    </location>
</feature>
<keyword evidence="7" id="KW-0472">Membrane</keyword>
<dbReference type="RefSeq" id="WP_261789802.1">
    <property type="nucleotide sequence ID" value="NZ_CP030139.2"/>
</dbReference>
<evidence type="ECO:0000256" key="2">
    <source>
        <dbReference type="ARBA" id="ARBA00022617"/>
    </source>
</evidence>
<evidence type="ECO:0000256" key="5">
    <source>
        <dbReference type="ARBA" id="ARBA00023004"/>
    </source>
</evidence>
<organism evidence="9 10">
    <name type="scientific">Synechococcus elongatus PCC 11801</name>
    <dbReference type="NCBI Taxonomy" id="2219813"/>
    <lineage>
        <taxon>Bacteria</taxon>
        <taxon>Bacillati</taxon>
        <taxon>Cyanobacteriota</taxon>
        <taxon>Cyanophyceae</taxon>
        <taxon>Synechococcales</taxon>
        <taxon>Synechococcaceae</taxon>
        <taxon>Synechococcus</taxon>
    </lineage>
</organism>
<dbReference type="AlphaFoldDB" id="A0AAN1UUT1"/>
<keyword evidence="2 6" id="KW-0349">Heme</keyword>
<protein>
    <submittedName>
        <fullName evidence="9">C-type cytochrome</fullName>
    </submittedName>
</protein>
<dbReference type="InterPro" id="IPR036909">
    <property type="entry name" value="Cyt_c-like_dom_sf"/>
</dbReference>
<keyword evidence="3 6" id="KW-0479">Metal-binding</keyword>
<keyword evidence="7" id="KW-0812">Transmembrane</keyword>
<dbReference type="Gene3D" id="1.10.760.10">
    <property type="entry name" value="Cytochrome c-like domain"/>
    <property type="match status" value="1"/>
</dbReference>
<evidence type="ECO:0000259" key="8">
    <source>
        <dbReference type="PROSITE" id="PS51007"/>
    </source>
</evidence>
<dbReference type="InterPro" id="IPR051811">
    <property type="entry name" value="Cytochrome_c550/c551-like"/>
</dbReference>
<dbReference type="EMBL" id="CP030139">
    <property type="protein sequence ID" value="AZB72916.2"/>
    <property type="molecule type" value="Genomic_DNA"/>
</dbReference>
<keyword evidence="1" id="KW-0813">Transport</keyword>
<feature type="domain" description="Cytochrome c" evidence="8">
    <location>
        <begin position="51"/>
        <end position="124"/>
    </location>
</feature>
<dbReference type="GO" id="GO:0046872">
    <property type="term" value="F:metal ion binding"/>
    <property type="evidence" value="ECO:0007669"/>
    <property type="project" value="UniProtKB-KW"/>
</dbReference>
<dbReference type="PANTHER" id="PTHR37823">
    <property type="entry name" value="CYTOCHROME C-553-LIKE"/>
    <property type="match status" value="1"/>
</dbReference>